<dbReference type="Pfam" id="PF05920">
    <property type="entry name" value="Homeobox_KN"/>
    <property type="match status" value="1"/>
</dbReference>
<dbReference type="GO" id="GO:0061629">
    <property type="term" value="F:RNA polymerase II-specific DNA-binding transcription factor binding"/>
    <property type="evidence" value="ECO:0007669"/>
    <property type="project" value="EnsemblFungi"/>
</dbReference>
<dbReference type="Proteomes" id="UP000001640">
    <property type="component" value="Chromosome 8"/>
</dbReference>
<feature type="domain" description="Homeobox" evidence="6">
    <location>
        <begin position="124"/>
        <end position="183"/>
    </location>
</feature>
<dbReference type="RefSeq" id="XP_003677772.1">
    <property type="nucleotide sequence ID" value="XM_003677724.1"/>
</dbReference>
<feature type="region of interest" description="Disordered" evidence="5">
    <location>
        <begin position="93"/>
        <end position="128"/>
    </location>
</feature>
<feature type="compositionally biased region" description="Basic residues" evidence="5">
    <location>
        <begin position="118"/>
        <end position="128"/>
    </location>
</feature>
<organism evidence="7 8">
    <name type="scientific">Naumovozyma castellii</name>
    <name type="common">Yeast</name>
    <name type="synonym">Saccharomyces castellii</name>
    <dbReference type="NCBI Taxonomy" id="27288"/>
    <lineage>
        <taxon>Eukaryota</taxon>
        <taxon>Fungi</taxon>
        <taxon>Dikarya</taxon>
        <taxon>Ascomycota</taxon>
        <taxon>Saccharomycotina</taxon>
        <taxon>Saccharomycetes</taxon>
        <taxon>Saccharomycetales</taxon>
        <taxon>Saccharomycetaceae</taxon>
        <taxon>Naumovozyma</taxon>
    </lineage>
</organism>
<proteinExistence type="predicted"/>
<evidence type="ECO:0000259" key="6">
    <source>
        <dbReference type="PROSITE" id="PS50071"/>
    </source>
</evidence>
<keyword evidence="3 4" id="KW-0539">Nucleus</keyword>
<dbReference type="PROSITE" id="PS50071">
    <property type="entry name" value="HOMEOBOX_2"/>
    <property type="match status" value="1"/>
</dbReference>
<dbReference type="GO" id="GO:0000122">
    <property type="term" value="P:negative regulation of transcription by RNA polymerase II"/>
    <property type="evidence" value="ECO:0007669"/>
    <property type="project" value="EnsemblFungi"/>
</dbReference>
<dbReference type="GO" id="GO:2000879">
    <property type="term" value="P:negative regulation of dipeptide transport"/>
    <property type="evidence" value="ECO:0007669"/>
    <property type="project" value="EnsemblFungi"/>
</dbReference>
<dbReference type="InterPro" id="IPR008422">
    <property type="entry name" value="KN_HD"/>
</dbReference>
<evidence type="ECO:0000313" key="8">
    <source>
        <dbReference type="Proteomes" id="UP000001640"/>
    </source>
</evidence>
<evidence type="ECO:0000256" key="3">
    <source>
        <dbReference type="ARBA" id="ARBA00023242"/>
    </source>
</evidence>
<sequence>MPHKDKEEDSFKLPPIQHIIDNIETPTTNTNTPRIIVPKVRQDSFVNSTTLPIPRTVAEQQQNIVPTVTSRNVSSSSQDPFPKYHKPQLVEASSALASPTTTTTTTNNNTKLPLNRKNFQKKQVSHNNRRSNLPKEMVQILNTWLLNHLQNPYPTSQEKRELLIKTGLTKVQLSNWFINVRRRKIFHDYYAMAENNLTYSGSKNNANNSANVSNSTTDEMDEMEEDDDDRVTKMNMSNHHPNFNEDENGDDLERRFAHAPITRRKKLIDRLEELKKLSKQ</sequence>
<keyword evidence="8" id="KW-1185">Reference proteome</keyword>
<gene>
    <name evidence="7" type="primary">NCAS0H01130</name>
    <name evidence="7" type="ordered locus">NCAS_0H01130</name>
</gene>
<dbReference type="InterPro" id="IPR050224">
    <property type="entry name" value="TALE_homeobox"/>
</dbReference>
<keyword evidence="1 4" id="KW-0238">DNA-binding</keyword>
<dbReference type="SUPFAM" id="SSF46689">
    <property type="entry name" value="Homeodomain-like"/>
    <property type="match status" value="1"/>
</dbReference>
<accession>G0VIU6</accession>
<dbReference type="InterPro" id="IPR001356">
    <property type="entry name" value="HD"/>
</dbReference>
<dbReference type="EMBL" id="HE576759">
    <property type="protein sequence ID" value="CCC71423.1"/>
    <property type="molecule type" value="Genomic_DNA"/>
</dbReference>
<dbReference type="InterPro" id="IPR009057">
    <property type="entry name" value="Homeodomain-like_sf"/>
</dbReference>
<dbReference type="SMART" id="SM00389">
    <property type="entry name" value="HOX"/>
    <property type="match status" value="1"/>
</dbReference>
<comment type="subcellular location">
    <subcellularLocation>
        <location evidence="4">Nucleus</location>
    </subcellularLocation>
</comment>
<evidence type="ECO:0000256" key="5">
    <source>
        <dbReference type="SAM" id="MobiDB-lite"/>
    </source>
</evidence>
<dbReference type="InParanoid" id="G0VIU6"/>
<dbReference type="OrthoDB" id="10056939at2759"/>
<reference key="2">
    <citation type="submission" date="2011-08" db="EMBL/GenBank/DDBJ databases">
        <title>Genome sequence of Naumovozyma castellii.</title>
        <authorList>
            <person name="Gordon J.L."/>
            <person name="Armisen D."/>
            <person name="Proux-Wera E."/>
            <person name="OhEigeartaigh S.S."/>
            <person name="Byrne K.P."/>
            <person name="Wolfe K.H."/>
        </authorList>
    </citation>
    <scope>NUCLEOTIDE SEQUENCE</scope>
    <source>
        <strain>Type strain:CBS 4309</strain>
    </source>
</reference>
<dbReference type="GeneID" id="96905102"/>
<dbReference type="GO" id="GO:0005634">
    <property type="term" value="C:nucleus"/>
    <property type="evidence" value="ECO:0007669"/>
    <property type="project" value="UniProtKB-SubCell"/>
</dbReference>
<evidence type="ECO:0000313" key="7">
    <source>
        <dbReference type="EMBL" id="CCC71423.1"/>
    </source>
</evidence>
<dbReference type="GO" id="GO:0000978">
    <property type="term" value="F:RNA polymerase II cis-regulatory region sequence-specific DNA binding"/>
    <property type="evidence" value="ECO:0007669"/>
    <property type="project" value="EnsemblFungi"/>
</dbReference>
<dbReference type="STRING" id="1064592.G0VIU6"/>
<dbReference type="AlphaFoldDB" id="G0VIU6"/>
<reference evidence="7 8" key="1">
    <citation type="journal article" date="2011" name="Proc. Natl. Acad. Sci. U.S.A.">
        <title>Evolutionary erosion of yeast sex chromosomes by mating-type switching accidents.</title>
        <authorList>
            <person name="Gordon J.L."/>
            <person name="Armisen D."/>
            <person name="Proux-Wera E."/>
            <person name="Oheigeartaigh S.S."/>
            <person name="Byrne K.P."/>
            <person name="Wolfe K.H."/>
        </authorList>
    </citation>
    <scope>NUCLEOTIDE SEQUENCE [LARGE SCALE GENOMIC DNA]</scope>
    <source>
        <strain evidence="8">ATCC 76901 / BCRC 22586 / CBS 4309 / NBRC 1992 / NRRL Y-12630</strain>
    </source>
</reference>
<evidence type="ECO:0000256" key="1">
    <source>
        <dbReference type="ARBA" id="ARBA00023125"/>
    </source>
</evidence>
<feature type="region of interest" description="Disordered" evidence="5">
    <location>
        <begin position="201"/>
        <end position="225"/>
    </location>
</feature>
<protein>
    <recommendedName>
        <fullName evidence="6">Homeobox domain-containing protein</fullName>
    </recommendedName>
</protein>
<feature type="compositionally biased region" description="Low complexity" evidence="5">
    <location>
        <begin position="201"/>
        <end position="215"/>
    </location>
</feature>
<dbReference type="Gene3D" id="1.10.10.60">
    <property type="entry name" value="Homeodomain-like"/>
    <property type="match status" value="1"/>
</dbReference>
<name>G0VIU6_NAUCA</name>
<dbReference type="PANTHER" id="PTHR11850">
    <property type="entry name" value="HOMEOBOX PROTEIN TRANSCRIPTION FACTORS"/>
    <property type="match status" value="1"/>
</dbReference>
<feature type="DNA-binding region" description="Homeobox" evidence="4">
    <location>
        <begin position="126"/>
        <end position="184"/>
    </location>
</feature>
<dbReference type="HOGENOM" id="CLU_068284_0_0_1"/>
<evidence type="ECO:0000256" key="2">
    <source>
        <dbReference type="ARBA" id="ARBA00023155"/>
    </source>
</evidence>
<evidence type="ECO:0000256" key="4">
    <source>
        <dbReference type="PROSITE-ProRule" id="PRU00108"/>
    </source>
</evidence>
<feature type="compositionally biased region" description="Low complexity" evidence="5">
    <location>
        <begin position="100"/>
        <end position="110"/>
    </location>
</feature>
<dbReference type="CDD" id="cd00086">
    <property type="entry name" value="homeodomain"/>
    <property type="match status" value="1"/>
</dbReference>
<dbReference type="KEGG" id="ncs:NCAS_0H01130"/>
<dbReference type="eggNOG" id="KOG0773">
    <property type="taxonomic scope" value="Eukaryota"/>
</dbReference>
<keyword evidence="2 4" id="KW-0371">Homeobox</keyword>